<dbReference type="OMA" id="VWPLCFA"/>
<proteinExistence type="predicted"/>
<dbReference type="HOGENOM" id="CLU_1257910_0_0_1"/>
<feature type="transmembrane region" description="Helical" evidence="2">
    <location>
        <begin position="62"/>
        <end position="83"/>
    </location>
</feature>
<evidence type="ECO:0000256" key="2">
    <source>
        <dbReference type="SAM" id="Phobius"/>
    </source>
</evidence>
<feature type="transmembrane region" description="Helical" evidence="2">
    <location>
        <begin position="170"/>
        <end position="191"/>
    </location>
</feature>
<feature type="region of interest" description="Disordered" evidence="1">
    <location>
        <begin position="1"/>
        <end position="40"/>
    </location>
</feature>
<feature type="transmembrane region" description="Helical" evidence="2">
    <location>
        <begin position="103"/>
        <end position="125"/>
    </location>
</feature>
<evidence type="ECO:0000313" key="3">
    <source>
        <dbReference type="EMBL" id="ABO97446.1"/>
    </source>
</evidence>
<dbReference type="GeneID" id="5003478"/>
<keyword evidence="2" id="KW-1133">Transmembrane helix</keyword>
<keyword evidence="2" id="KW-0812">Transmembrane</keyword>
<feature type="compositionally biased region" description="Basic and acidic residues" evidence="1">
    <location>
        <begin position="14"/>
        <end position="27"/>
    </location>
</feature>
<dbReference type="OrthoDB" id="497970at2759"/>
<gene>
    <name evidence="3" type="ORF">OSTLU_16484</name>
</gene>
<evidence type="ECO:0000313" key="4">
    <source>
        <dbReference type="Proteomes" id="UP000001568"/>
    </source>
</evidence>
<protein>
    <submittedName>
        <fullName evidence="3">Uncharacterized protein</fullName>
    </submittedName>
</protein>
<dbReference type="Proteomes" id="UP000001568">
    <property type="component" value="Chromosome 8"/>
</dbReference>
<organism evidence="3 4">
    <name type="scientific">Ostreococcus lucimarinus (strain CCE9901)</name>
    <dbReference type="NCBI Taxonomy" id="436017"/>
    <lineage>
        <taxon>Eukaryota</taxon>
        <taxon>Viridiplantae</taxon>
        <taxon>Chlorophyta</taxon>
        <taxon>Mamiellophyceae</taxon>
        <taxon>Mamiellales</taxon>
        <taxon>Bathycoccaceae</taxon>
        <taxon>Ostreococcus</taxon>
    </lineage>
</organism>
<dbReference type="KEGG" id="olu:OSTLU_16484"/>
<reference evidence="3 4" key="1">
    <citation type="journal article" date="2007" name="Proc. Natl. Acad. Sci. U.S.A.">
        <title>The tiny eukaryote Ostreococcus provides genomic insights into the paradox of plankton speciation.</title>
        <authorList>
            <person name="Palenik B."/>
            <person name="Grimwood J."/>
            <person name="Aerts A."/>
            <person name="Rouze P."/>
            <person name="Salamov A."/>
            <person name="Putnam N."/>
            <person name="Dupont C."/>
            <person name="Jorgensen R."/>
            <person name="Derelle E."/>
            <person name="Rombauts S."/>
            <person name="Zhou K."/>
            <person name="Otillar R."/>
            <person name="Merchant S.S."/>
            <person name="Podell S."/>
            <person name="Gaasterland T."/>
            <person name="Napoli C."/>
            <person name="Gendler K."/>
            <person name="Manuell A."/>
            <person name="Tai V."/>
            <person name="Vallon O."/>
            <person name="Piganeau G."/>
            <person name="Jancek S."/>
            <person name="Heijde M."/>
            <person name="Jabbari K."/>
            <person name="Bowler C."/>
            <person name="Lohr M."/>
            <person name="Robbens S."/>
            <person name="Werner G."/>
            <person name="Dubchak I."/>
            <person name="Pazour G.J."/>
            <person name="Ren Q."/>
            <person name="Paulsen I."/>
            <person name="Delwiche C."/>
            <person name="Schmutz J."/>
            <person name="Rokhsar D."/>
            <person name="Van de Peer Y."/>
            <person name="Moreau H."/>
            <person name="Grigoriev I.V."/>
        </authorList>
    </citation>
    <scope>NUCLEOTIDE SEQUENCE [LARGE SCALE GENOMIC DNA]</scope>
    <source>
        <strain evidence="3 4">CCE9901</strain>
    </source>
</reference>
<dbReference type="EMBL" id="CP000588">
    <property type="protein sequence ID" value="ABO97446.1"/>
    <property type="molecule type" value="Genomic_DNA"/>
</dbReference>
<keyword evidence="4" id="KW-1185">Reference proteome</keyword>
<dbReference type="AlphaFoldDB" id="A4S1I4"/>
<evidence type="ECO:0000256" key="1">
    <source>
        <dbReference type="SAM" id="MobiDB-lite"/>
    </source>
</evidence>
<keyword evidence="2" id="KW-0472">Membrane</keyword>
<name>A4S1I4_OSTLU</name>
<dbReference type="Gramene" id="ABO97446">
    <property type="protein sequence ID" value="ABO97446"/>
    <property type="gene ID" value="OSTLU_16484"/>
</dbReference>
<sequence>MATRRARATTRQPRAKDAAADAADARRGKGAASTREPRRAELRAEKAARWPMCMAIAIEKTTVVRGVVVACAAVALAVALTLMDWSDDGAGAFLRKIRWALNPLSVFVACELNVLITAFVVLFPVTYAQAAIDEREGVEESDTLRLLKLPAIVAEFAVGSKVAIARLGDVIVRDFSLFMVVYLSFAGYWLALDGDPIDSGVGASSVHEMEGGVSVHSLVQ</sequence>
<dbReference type="RefSeq" id="XP_001419153.1">
    <property type="nucleotide sequence ID" value="XM_001419116.1"/>
</dbReference>
<accession>A4S1I4</accession>